<reference evidence="10" key="1">
    <citation type="submission" date="2015-05" db="EMBL/GenBank/DDBJ databases">
        <authorList>
            <person name="Urmite Genomes"/>
        </authorList>
    </citation>
    <scope>NUCLEOTIDE SEQUENCE [LARGE SCALE GENOMIC DNA]</scope>
    <source>
        <strain evidence="10">LF1</strain>
    </source>
</reference>
<evidence type="ECO:0000256" key="5">
    <source>
        <dbReference type="ARBA" id="ARBA00022801"/>
    </source>
</evidence>
<accession>A0A0U1P0R3</accession>
<dbReference type="CDD" id="cd05390">
    <property type="entry name" value="HypB"/>
    <property type="match status" value="1"/>
</dbReference>
<dbReference type="SUPFAM" id="SSF52540">
    <property type="entry name" value="P-loop containing nucleoside triphosphate hydrolases"/>
    <property type="match status" value="1"/>
</dbReference>
<dbReference type="AlphaFoldDB" id="A0A0U1P0R3"/>
<dbReference type="RefSeq" id="WP_090636896.1">
    <property type="nucleotide sequence ID" value="NZ_CVRB01000004.1"/>
</dbReference>
<keyword evidence="5" id="KW-0378">Hydrolase</keyword>
<feature type="domain" description="CobW/HypB/UreG nucleotide-binding" evidence="8">
    <location>
        <begin position="31"/>
        <end position="191"/>
    </location>
</feature>
<dbReference type="InterPro" id="IPR003495">
    <property type="entry name" value="CobW/HypB/UreG_nucleotide-bd"/>
</dbReference>
<dbReference type="PANTHER" id="PTHR30134:SF2">
    <property type="entry name" value="HYDROGENASE MATURATION FACTOR HYPB"/>
    <property type="match status" value="1"/>
</dbReference>
<name>A0A0U1P0R3_9BACI</name>
<dbReference type="InterPro" id="IPR027417">
    <property type="entry name" value="P-loop_NTPase"/>
</dbReference>
<sequence>MKVMLRTDVLTNNNKAAEFNRELFERTNTLVINLMSSPGAGKTTLLEETVRILSEKYRIAVIEGDLATERDADRIRATGAKAVQINTHGGCHLDARMVAASLGEFDLDEIDILFIENVGNLVCPSGYDLGQNHKVAVLSVPEGNDKIPKYPQMFMRTELVLLNKIDLLPYLDFSVEEARRDLIEINPESTLISLSARTKEGLNEWFSWIEGAFDRCVQQ</sequence>
<protein>
    <submittedName>
        <fullName evidence="9">Hydrogenase nickel incorporation protein HypB</fullName>
    </submittedName>
</protein>
<dbReference type="STRING" id="1499688.BN000_03815"/>
<evidence type="ECO:0000313" key="10">
    <source>
        <dbReference type="Proteomes" id="UP000199087"/>
    </source>
</evidence>
<dbReference type="Proteomes" id="UP000199087">
    <property type="component" value="Unassembled WGS sequence"/>
</dbReference>
<evidence type="ECO:0000256" key="4">
    <source>
        <dbReference type="ARBA" id="ARBA00022741"/>
    </source>
</evidence>
<keyword evidence="3" id="KW-0479">Metal-binding</keyword>
<evidence type="ECO:0000259" key="8">
    <source>
        <dbReference type="Pfam" id="PF02492"/>
    </source>
</evidence>
<keyword evidence="6" id="KW-0862">Zinc</keyword>
<dbReference type="InterPro" id="IPR004392">
    <property type="entry name" value="Hyd_mat_HypB"/>
</dbReference>
<dbReference type="EMBL" id="CVRB01000004">
    <property type="protein sequence ID" value="CRK83821.1"/>
    <property type="molecule type" value="Genomic_DNA"/>
</dbReference>
<evidence type="ECO:0000256" key="2">
    <source>
        <dbReference type="ARBA" id="ARBA00022596"/>
    </source>
</evidence>
<dbReference type="GO" id="GO:0051604">
    <property type="term" value="P:protein maturation"/>
    <property type="evidence" value="ECO:0007669"/>
    <property type="project" value="InterPro"/>
</dbReference>
<dbReference type="PANTHER" id="PTHR30134">
    <property type="entry name" value="HYDROGENASE PROTEIN ASSEMBLY PROTEIN, NICKEL CHAPERONE"/>
    <property type="match status" value="1"/>
</dbReference>
<gene>
    <name evidence="9" type="primary">hypB</name>
    <name evidence="9" type="ORF">BN000_03815</name>
</gene>
<comment type="similarity">
    <text evidence="1">Belongs to the SIMIBI class G3E GTPase family. HypB/HupM subfamily.</text>
</comment>
<evidence type="ECO:0000313" key="9">
    <source>
        <dbReference type="EMBL" id="CRK83821.1"/>
    </source>
</evidence>
<dbReference type="GO" id="GO:0005525">
    <property type="term" value="F:GTP binding"/>
    <property type="evidence" value="ECO:0007669"/>
    <property type="project" value="UniProtKB-KW"/>
</dbReference>
<dbReference type="PIRSF" id="PIRSF005624">
    <property type="entry name" value="Ni-bind_GTPase"/>
    <property type="match status" value="1"/>
</dbReference>
<keyword evidence="10" id="KW-1185">Reference proteome</keyword>
<evidence type="ECO:0000256" key="3">
    <source>
        <dbReference type="ARBA" id="ARBA00022723"/>
    </source>
</evidence>
<evidence type="ECO:0000256" key="1">
    <source>
        <dbReference type="ARBA" id="ARBA00006211"/>
    </source>
</evidence>
<evidence type="ECO:0000256" key="6">
    <source>
        <dbReference type="ARBA" id="ARBA00022833"/>
    </source>
</evidence>
<dbReference type="Pfam" id="PF02492">
    <property type="entry name" value="cobW"/>
    <property type="match status" value="1"/>
</dbReference>
<keyword evidence="4" id="KW-0547">Nucleotide-binding</keyword>
<dbReference type="OrthoDB" id="9802035at2"/>
<keyword evidence="2" id="KW-0533">Nickel</keyword>
<dbReference type="GO" id="GO:0016151">
    <property type="term" value="F:nickel cation binding"/>
    <property type="evidence" value="ECO:0007669"/>
    <property type="project" value="InterPro"/>
</dbReference>
<organism evidence="9 10">
    <name type="scientific">Neobacillus massiliamazoniensis</name>
    <dbReference type="NCBI Taxonomy" id="1499688"/>
    <lineage>
        <taxon>Bacteria</taxon>
        <taxon>Bacillati</taxon>
        <taxon>Bacillota</taxon>
        <taxon>Bacilli</taxon>
        <taxon>Bacillales</taxon>
        <taxon>Bacillaceae</taxon>
        <taxon>Neobacillus</taxon>
    </lineage>
</organism>
<dbReference type="GO" id="GO:0008270">
    <property type="term" value="F:zinc ion binding"/>
    <property type="evidence" value="ECO:0007669"/>
    <property type="project" value="TreeGrafter"/>
</dbReference>
<proteinExistence type="inferred from homology"/>
<dbReference type="GO" id="GO:0003924">
    <property type="term" value="F:GTPase activity"/>
    <property type="evidence" value="ECO:0007669"/>
    <property type="project" value="InterPro"/>
</dbReference>
<dbReference type="Gene3D" id="3.40.50.300">
    <property type="entry name" value="P-loop containing nucleotide triphosphate hydrolases"/>
    <property type="match status" value="1"/>
</dbReference>
<evidence type="ECO:0000256" key="7">
    <source>
        <dbReference type="ARBA" id="ARBA00023134"/>
    </source>
</evidence>
<keyword evidence="7" id="KW-0342">GTP-binding</keyword>
<dbReference type="NCBIfam" id="TIGR00073">
    <property type="entry name" value="hypB"/>
    <property type="match status" value="1"/>
</dbReference>